<dbReference type="OrthoDB" id="293868at2759"/>
<reference evidence="6 7" key="2">
    <citation type="submission" date="2024-05" db="EMBL/GenBank/DDBJ databases">
        <authorList>
            <person name="Chen Y."/>
            <person name="Shah S."/>
            <person name="Dougan E. K."/>
            <person name="Thang M."/>
            <person name="Chan C."/>
        </authorList>
    </citation>
    <scope>NUCLEOTIDE SEQUENCE [LARGE SCALE GENOMIC DNA]</scope>
</reference>
<dbReference type="EMBL" id="CAMXCT030000502">
    <property type="protein sequence ID" value="CAL4766940.1"/>
    <property type="molecule type" value="Genomic_DNA"/>
</dbReference>
<dbReference type="InterPro" id="IPR018247">
    <property type="entry name" value="EF_Hand_1_Ca_BS"/>
</dbReference>
<dbReference type="InterPro" id="IPR002048">
    <property type="entry name" value="EF_hand_dom"/>
</dbReference>
<keyword evidence="7" id="KW-1185">Reference proteome</keyword>
<keyword evidence="1" id="KW-0479">Metal-binding</keyword>
<protein>
    <submittedName>
        <fullName evidence="6">Non-specific serine/threonine protein kinase</fullName>
    </submittedName>
</protein>
<dbReference type="InterPro" id="IPR011992">
    <property type="entry name" value="EF-hand-dom_pair"/>
</dbReference>
<evidence type="ECO:0000256" key="1">
    <source>
        <dbReference type="ARBA" id="ARBA00022723"/>
    </source>
</evidence>
<dbReference type="PROSITE" id="PS00018">
    <property type="entry name" value="EF_HAND_1"/>
    <property type="match status" value="2"/>
</dbReference>
<accession>A0A9P1BWH2</accession>
<dbReference type="SUPFAM" id="SSF47473">
    <property type="entry name" value="EF-hand"/>
    <property type="match status" value="1"/>
</dbReference>
<dbReference type="AlphaFoldDB" id="A0A9P1BWH2"/>
<dbReference type="GO" id="GO:0004674">
    <property type="term" value="F:protein serine/threonine kinase activity"/>
    <property type="evidence" value="ECO:0007669"/>
    <property type="project" value="UniProtKB-KW"/>
</dbReference>
<proteinExistence type="predicted"/>
<evidence type="ECO:0000313" key="6">
    <source>
        <dbReference type="EMBL" id="CAL4766940.1"/>
    </source>
</evidence>
<feature type="domain" description="EF-hand" evidence="4">
    <location>
        <begin position="134"/>
        <end position="169"/>
    </location>
</feature>
<evidence type="ECO:0000313" key="7">
    <source>
        <dbReference type="Proteomes" id="UP001152797"/>
    </source>
</evidence>
<dbReference type="PROSITE" id="PS50222">
    <property type="entry name" value="EF_HAND_2"/>
    <property type="match status" value="3"/>
</dbReference>
<organism evidence="5">
    <name type="scientific">Cladocopium goreaui</name>
    <dbReference type="NCBI Taxonomy" id="2562237"/>
    <lineage>
        <taxon>Eukaryota</taxon>
        <taxon>Sar</taxon>
        <taxon>Alveolata</taxon>
        <taxon>Dinophyceae</taxon>
        <taxon>Suessiales</taxon>
        <taxon>Symbiodiniaceae</taxon>
        <taxon>Cladocopium</taxon>
    </lineage>
</organism>
<dbReference type="GO" id="GO:0005509">
    <property type="term" value="F:calcium ion binding"/>
    <property type="evidence" value="ECO:0007669"/>
    <property type="project" value="InterPro"/>
</dbReference>
<reference evidence="5" key="1">
    <citation type="submission" date="2022-10" db="EMBL/GenBank/DDBJ databases">
        <authorList>
            <person name="Chen Y."/>
            <person name="Dougan E. K."/>
            <person name="Chan C."/>
            <person name="Rhodes N."/>
            <person name="Thang M."/>
        </authorList>
    </citation>
    <scope>NUCLEOTIDE SEQUENCE</scope>
</reference>
<keyword evidence="6" id="KW-0808">Transferase</keyword>
<dbReference type="SMART" id="SM00054">
    <property type="entry name" value="EFh"/>
    <property type="match status" value="3"/>
</dbReference>
<feature type="domain" description="EF-hand" evidence="4">
    <location>
        <begin position="63"/>
        <end position="98"/>
    </location>
</feature>
<dbReference type="Gene3D" id="1.10.238.10">
    <property type="entry name" value="EF-hand"/>
    <property type="match status" value="1"/>
</dbReference>
<evidence type="ECO:0000259" key="4">
    <source>
        <dbReference type="PROSITE" id="PS50222"/>
    </source>
</evidence>
<evidence type="ECO:0000256" key="2">
    <source>
        <dbReference type="ARBA" id="ARBA00022737"/>
    </source>
</evidence>
<gene>
    <name evidence="5" type="ORF">C1SCF055_LOCUS7565</name>
</gene>
<dbReference type="Pfam" id="PF13202">
    <property type="entry name" value="EF-hand_5"/>
    <property type="match status" value="1"/>
</dbReference>
<comment type="caution">
    <text evidence="5">The sequence shown here is derived from an EMBL/GenBank/DDBJ whole genome shotgun (WGS) entry which is preliminary data.</text>
</comment>
<dbReference type="EMBL" id="CAMXCT020000502">
    <property type="protein sequence ID" value="CAL1133003.1"/>
    <property type="molecule type" value="Genomic_DNA"/>
</dbReference>
<keyword evidence="6" id="KW-0723">Serine/threonine-protein kinase</keyword>
<dbReference type="PANTHER" id="PTHR10827:SF98">
    <property type="entry name" value="45 KDA CALCIUM-BINDING PROTEIN"/>
    <property type="match status" value="1"/>
</dbReference>
<keyword evidence="6" id="KW-0418">Kinase</keyword>
<feature type="domain" description="EF-hand" evidence="4">
    <location>
        <begin position="105"/>
        <end position="133"/>
    </location>
</feature>
<dbReference type="EMBL" id="CAMXCT010000502">
    <property type="protein sequence ID" value="CAI3979628.1"/>
    <property type="molecule type" value="Genomic_DNA"/>
</dbReference>
<dbReference type="PANTHER" id="PTHR10827">
    <property type="entry name" value="RETICULOCALBIN"/>
    <property type="match status" value="1"/>
</dbReference>
<dbReference type="PRINTS" id="PR00450">
    <property type="entry name" value="RECOVERIN"/>
</dbReference>
<evidence type="ECO:0000256" key="3">
    <source>
        <dbReference type="ARBA" id="ARBA00022837"/>
    </source>
</evidence>
<sequence length="210" mass="23460">MGGLALVKSGDEVLRRLGITNDFEASTDWLLRLSALHLFIAAVALAAQPQAVIMEVASKLPIERAERIAKVFERVDENHDGGISLEELQRLFVSMGLKDKALHAKAFETLDINGDGVLSFSEFAAGVLTVFSDLLEERFLELFRRHDLDSDGRLSRSELEVFLEKVLPLANRSVQQSPDPVIDSLVGNHDLVTFEELKDKLLPKRQARRK</sequence>
<evidence type="ECO:0000313" key="5">
    <source>
        <dbReference type="EMBL" id="CAI3979628.1"/>
    </source>
</evidence>
<name>A0A9P1BWH2_9DINO</name>
<keyword evidence="2" id="KW-0677">Repeat</keyword>
<dbReference type="Pfam" id="PF13499">
    <property type="entry name" value="EF-hand_7"/>
    <property type="match status" value="1"/>
</dbReference>
<keyword evidence="3" id="KW-0106">Calcium</keyword>
<dbReference type="Proteomes" id="UP001152797">
    <property type="component" value="Unassembled WGS sequence"/>
</dbReference>